<dbReference type="Proteomes" id="UP000275408">
    <property type="component" value="Unassembled WGS sequence"/>
</dbReference>
<feature type="compositionally biased region" description="Polar residues" evidence="1">
    <location>
        <begin position="347"/>
        <end position="357"/>
    </location>
</feature>
<feature type="region of interest" description="Disordered" evidence="1">
    <location>
        <begin position="330"/>
        <end position="357"/>
    </location>
</feature>
<dbReference type="EMBL" id="RCHS01002347">
    <property type="protein sequence ID" value="RMX47896.1"/>
    <property type="molecule type" value="Genomic_DNA"/>
</dbReference>
<dbReference type="Gene3D" id="3.10.260.20">
    <property type="entry name" value="Ski"/>
    <property type="match status" value="1"/>
</dbReference>
<feature type="region of interest" description="Disordered" evidence="1">
    <location>
        <begin position="127"/>
        <end position="152"/>
    </location>
</feature>
<evidence type="ECO:0000313" key="3">
    <source>
        <dbReference type="EMBL" id="RMX47896.1"/>
    </source>
</evidence>
<dbReference type="InterPro" id="IPR003380">
    <property type="entry name" value="SKI/SNO/DAC"/>
</dbReference>
<dbReference type="SUPFAM" id="SSF46955">
    <property type="entry name" value="Putative DNA-binding domain"/>
    <property type="match status" value="1"/>
</dbReference>
<protein>
    <recommendedName>
        <fullName evidence="2">SKI/SNO/DAC domain-containing protein</fullName>
    </recommendedName>
</protein>
<feature type="compositionally biased region" description="Low complexity" evidence="1">
    <location>
        <begin position="330"/>
        <end position="346"/>
    </location>
</feature>
<feature type="domain" description="SKI/SNO/DAC" evidence="2">
    <location>
        <begin position="13"/>
        <end position="107"/>
    </location>
</feature>
<evidence type="ECO:0000313" key="4">
    <source>
        <dbReference type="Proteomes" id="UP000275408"/>
    </source>
</evidence>
<name>A0A3M6U2T1_POCDA</name>
<dbReference type="Pfam" id="PF02437">
    <property type="entry name" value="Ski_Sno_DHD"/>
    <property type="match status" value="1"/>
</dbReference>
<sequence>MMSLETAAEGVEEKKQSPKCGRLVFRGVELAYLNIDGEFLLPLAELLALILPSTPRTTLFTRMEKMKVRRHFCDPEEIKLLKTVNGIHGSSANCTLLSKTEVEKYCSIYIDKPSELNLTRAGDVYPEPFGRESDRRENGCKDRECTETTHQNNKAIRNKSAVLDKHKKLTPLKRNLTLTKFAKGKKLKLRSEADCQVNKTLTDNTTCAAIDGDLTSGNVNECGEGFLVVPPCSLRKVQNCTQTQAFDKLTVSKKRINKRDSVDGNKTMRKWTSGKKRPANDLDKREVFGSPLKIPKRRELNGHVETHKVVNGTGQFRFHRCSSKKQDVDSLISDSSSNDSGFASTSLSNASTPTKTDFSAGELTRLWRKDVDTKKLSSPLKITTPKKNRSSEEDYGKSLTLSPPALLLKRFEDSWLVEQKSPVSAKFAGTKVLPIDKTKPKTKKKASLTPLFEEVCRPVKPLSDKKQVKKKKKSLRKPPSLIEEIGSRETLITNDLIVEERHDVKGFDKKPKRKDKLLTLKSRKGQTLFNGQVYRSNKNADVSAKKEKNPEYFHRKMASPVIKVDGYLPTHEELLKKDKVLERLVGNALAKFFAPESTEPAPLPDKVDKPKAKKTKIAGIAKPVLKTNSHFKLSNLFPVTSPLTLQNGGLSPLFTMSCPKGSKPDSNHALWKWNLGGPVVRDSPDFLKPKILNKKPVSTLKLSVNKVPKLKRKRMKPLANKNPPSLWRASVDNDTTSVSFPTDSAKESVSNTTETEIVHCQVKSDAVSCSAAVKVS</sequence>
<accession>A0A3M6U2T1</accession>
<feature type="region of interest" description="Disordered" evidence="1">
    <location>
        <begin position="378"/>
        <end position="397"/>
    </location>
</feature>
<dbReference type="OMA" id="ECTETTH"/>
<dbReference type="OrthoDB" id="5981910at2759"/>
<feature type="compositionally biased region" description="Basic and acidic residues" evidence="1">
    <location>
        <begin position="129"/>
        <end position="147"/>
    </location>
</feature>
<keyword evidence="4" id="KW-1185">Reference proteome</keyword>
<organism evidence="3 4">
    <name type="scientific">Pocillopora damicornis</name>
    <name type="common">Cauliflower coral</name>
    <name type="synonym">Millepora damicornis</name>
    <dbReference type="NCBI Taxonomy" id="46731"/>
    <lineage>
        <taxon>Eukaryota</taxon>
        <taxon>Metazoa</taxon>
        <taxon>Cnidaria</taxon>
        <taxon>Anthozoa</taxon>
        <taxon>Hexacorallia</taxon>
        <taxon>Scleractinia</taxon>
        <taxon>Astrocoeniina</taxon>
        <taxon>Pocilloporidae</taxon>
        <taxon>Pocillopora</taxon>
    </lineage>
</organism>
<dbReference type="InterPro" id="IPR037000">
    <property type="entry name" value="Ski_DNA-bd_sf"/>
</dbReference>
<comment type="caution">
    <text evidence="3">The sequence shown here is derived from an EMBL/GenBank/DDBJ whole genome shotgun (WGS) entry which is preliminary data.</text>
</comment>
<dbReference type="AlphaFoldDB" id="A0A3M6U2T1"/>
<evidence type="ECO:0000259" key="2">
    <source>
        <dbReference type="Pfam" id="PF02437"/>
    </source>
</evidence>
<gene>
    <name evidence="3" type="ORF">pdam_00010640</name>
</gene>
<evidence type="ECO:0000256" key="1">
    <source>
        <dbReference type="SAM" id="MobiDB-lite"/>
    </source>
</evidence>
<reference evidence="3 4" key="1">
    <citation type="journal article" date="2018" name="Sci. Rep.">
        <title>Comparative analysis of the Pocillopora damicornis genome highlights role of immune system in coral evolution.</title>
        <authorList>
            <person name="Cunning R."/>
            <person name="Bay R.A."/>
            <person name="Gillette P."/>
            <person name="Baker A.C."/>
            <person name="Traylor-Knowles N."/>
        </authorList>
    </citation>
    <scope>NUCLEOTIDE SEQUENCE [LARGE SCALE GENOMIC DNA]</scope>
    <source>
        <strain evidence="3">RSMAS</strain>
        <tissue evidence="3">Whole animal</tissue>
    </source>
</reference>
<proteinExistence type="predicted"/>
<dbReference type="InterPro" id="IPR009061">
    <property type="entry name" value="DNA-bd_dom_put_sf"/>
</dbReference>